<name>A0A0C3C9H3_OIDMZ</name>
<gene>
    <name evidence="1" type="ORF">OIDMADRAFT_21002</name>
</gene>
<proteinExistence type="predicted"/>
<dbReference type="Proteomes" id="UP000054321">
    <property type="component" value="Unassembled WGS sequence"/>
</dbReference>
<protein>
    <submittedName>
        <fullName evidence="1">Uncharacterized protein</fullName>
    </submittedName>
</protein>
<dbReference type="InParanoid" id="A0A0C3C9H3"/>
<sequence>MTTAKDKTNVRVTTDIQALLIGAKRKIITGVKRIETATNTARMRAKVLMRDWE</sequence>
<accession>A0A0C3C9H3</accession>
<evidence type="ECO:0000313" key="2">
    <source>
        <dbReference type="Proteomes" id="UP000054321"/>
    </source>
</evidence>
<dbReference type="EMBL" id="KN832886">
    <property type="protein sequence ID" value="KIM95558.1"/>
    <property type="molecule type" value="Genomic_DNA"/>
</dbReference>
<organism evidence="1 2">
    <name type="scientific">Oidiodendron maius (strain Zn)</name>
    <dbReference type="NCBI Taxonomy" id="913774"/>
    <lineage>
        <taxon>Eukaryota</taxon>
        <taxon>Fungi</taxon>
        <taxon>Dikarya</taxon>
        <taxon>Ascomycota</taxon>
        <taxon>Pezizomycotina</taxon>
        <taxon>Leotiomycetes</taxon>
        <taxon>Leotiomycetes incertae sedis</taxon>
        <taxon>Myxotrichaceae</taxon>
        <taxon>Oidiodendron</taxon>
    </lineage>
</organism>
<dbReference type="HOGENOM" id="CLU_3069298_0_0_1"/>
<reference evidence="1 2" key="1">
    <citation type="submission" date="2014-04" db="EMBL/GenBank/DDBJ databases">
        <authorList>
            <consortium name="DOE Joint Genome Institute"/>
            <person name="Kuo A."/>
            <person name="Martino E."/>
            <person name="Perotto S."/>
            <person name="Kohler A."/>
            <person name="Nagy L.G."/>
            <person name="Floudas D."/>
            <person name="Copeland A."/>
            <person name="Barry K.W."/>
            <person name="Cichocki N."/>
            <person name="Veneault-Fourrey C."/>
            <person name="LaButti K."/>
            <person name="Lindquist E.A."/>
            <person name="Lipzen A."/>
            <person name="Lundell T."/>
            <person name="Morin E."/>
            <person name="Murat C."/>
            <person name="Sun H."/>
            <person name="Tunlid A."/>
            <person name="Henrissat B."/>
            <person name="Grigoriev I.V."/>
            <person name="Hibbett D.S."/>
            <person name="Martin F."/>
            <person name="Nordberg H.P."/>
            <person name="Cantor M.N."/>
            <person name="Hua S.X."/>
        </authorList>
    </citation>
    <scope>NUCLEOTIDE SEQUENCE [LARGE SCALE GENOMIC DNA]</scope>
    <source>
        <strain evidence="1 2">Zn</strain>
    </source>
</reference>
<dbReference type="AlphaFoldDB" id="A0A0C3C9H3"/>
<keyword evidence="2" id="KW-1185">Reference proteome</keyword>
<evidence type="ECO:0000313" key="1">
    <source>
        <dbReference type="EMBL" id="KIM95558.1"/>
    </source>
</evidence>
<reference evidence="2" key="2">
    <citation type="submission" date="2015-01" db="EMBL/GenBank/DDBJ databases">
        <title>Evolutionary Origins and Diversification of the Mycorrhizal Mutualists.</title>
        <authorList>
            <consortium name="DOE Joint Genome Institute"/>
            <consortium name="Mycorrhizal Genomics Consortium"/>
            <person name="Kohler A."/>
            <person name="Kuo A."/>
            <person name="Nagy L.G."/>
            <person name="Floudas D."/>
            <person name="Copeland A."/>
            <person name="Barry K.W."/>
            <person name="Cichocki N."/>
            <person name="Veneault-Fourrey C."/>
            <person name="LaButti K."/>
            <person name="Lindquist E.A."/>
            <person name="Lipzen A."/>
            <person name="Lundell T."/>
            <person name="Morin E."/>
            <person name="Murat C."/>
            <person name="Riley R."/>
            <person name="Ohm R."/>
            <person name="Sun H."/>
            <person name="Tunlid A."/>
            <person name="Henrissat B."/>
            <person name="Grigoriev I.V."/>
            <person name="Hibbett D.S."/>
            <person name="Martin F."/>
        </authorList>
    </citation>
    <scope>NUCLEOTIDE SEQUENCE [LARGE SCALE GENOMIC DNA]</scope>
    <source>
        <strain evidence="2">Zn</strain>
    </source>
</reference>